<evidence type="ECO:0000259" key="7">
    <source>
        <dbReference type="PROSITE" id="PS50157"/>
    </source>
</evidence>
<feature type="region of interest" description="Disordered" evidence="6">
    <location>
        <begin position="770"/>
        <end position="790"/>
    </location>
</feature>
<feature type="domain" description="C2H2-type" evidence="7">
    <location>
        <begin position="425"/>
        <end position="453"/>
    </location>
</feature>
<protein>
    <submittedName>
        <fullName evidence="9">Zinc finger protein 423-like isoform X1</fullName>
    </submittedName>
</protein>
<feature type="domain" description="C2H2-type" evidence="7">
    <location>
        <begin position="1166"/>
        <end position="1193"/>
    </location>
</feature>
<feature type="region of interest" description="Disordered" evidence="6">
    <location>
        <begin position="1138"/>
        <end position="1161"/>
    </location>
</feature>
<evidence type="ECO:0000256" key="2">
    <source>
        <dbReference type="ARBA" id="ARBA00022737"/>
    </source>
</evidence>
<evidence type="ECO:0000256" key="1">
    <source>
        <dbReference type="ARBA" id="ARBA00022723"/>
    </source>
</evidence>
<dbReference type="PROSITE" id="PS00028">
    <property type="entry name" value="ZINC_FINGER_C2H2_1"/>
    <property type="match status" value="27"/>
</dbReference>
<dbReference type="Pfam" id="PF00096">
    <property type="entry name" value="zf-C2H2"/>
    <property type="match status" value="4"/>
</dbReference>
<keyword evidence="2" id="KW-0677">Repeat</keyword>
<dbReference type="KEGG" id="cvn:111137934"/>
<organism evidence="8 9">
    <name type="scientific">Crassostrea virginica</name>
    <name type="common">Eastern oyster</name>
    <dbReference type="NCBI Taxonomy" id="6565"/>
    <lineage>
        <taxon>Eukaryota</taxon>
        <taxon>Metazoa</taxon>
        <taxon>Spiralia</taxon>
        <taxon>Lophotrochozoa</taxon>
        <taxon>Mollusca</taxon>
        <taxon>Bivalvia</taxon>
        <taxon>Autobranchia</taxon>
        <taxon>Pteriomorphia</taxon>
        <taxon>Ostreida</taxon>
        <taxon>Ostreoidea</taxon>
        <taxon>Ostreidae</taxon>
        <taxon>Crassostrea</taxon>
    </lineage>
</organism>
<dbReference type="Pfam" id="PF13912">
    <property type="entry name" value="zf-C2H2_6"/>
    <property type="match status" value="4"/>
</dbReference>
<dbReference type="GeneID" id="111137934"/>
<feature type="domain" description="C2H2-type" evidence="7">
    <location>
        <begin position="1254"/>
        <end position="1282"/>
    </location>
</feature>
<keyword evidence="1" id="KW-0479">Metal-binding</keyword>
<name>A0A8B8EZ57_CRAVI</name>
<keyword evidence="4" id="KW-0862">Zinc</keyword>
<feature type="domain" description="C2H2-type" evidence="7">
    <location>
        <begin position="196"/>
        <end position="223"/>
    </location>
</feature>
<feature type="domain" description="C2H2-type" evidence="7">
    <location>
        <begin position="346"/>
        <end position="373"/>
    </location>
</feature>
<feature type="domain" description="C2H2-type" evidence="7">
    <location>
        <begin position="960"/>
        <end position="987"/>
    </location>
</feature>
<feature type="compositionally biased region" description="Low complexity" evidence="6">
    <location>
        <begin position="1143"/>
        <end position="1153"/>
    </location>
</feature>
<feature type="domain" description="C2H2-type" evidence="7">
    <location>
        <begin position="1418"/>
        <end position="1445"/>
    </location>
</feature>
<dbReference type="SMART" id="SM00355">
    <property type="entry name" value="ZnF_C2H2"/>
    <property type="match status" value="33"/>
</dbReference>
<gene>
    <name evidence="9" type="primary">LOC111137934</name>
</gene>
<evidence type="ECO:0000256" key="3">
    <source>
        <dbReference type="ARBA" id="ARBA00022771"/>
    </source>
</evidence>
<dbReference type="PANTHER" id="PTHR24379:SF121">
    <property type="entry name" value="C2H2-TYPE DOMAIN-CONTAINING PROTEIN"/>
    <property type="match status" value="1"/>
</dbReference>
<dbReference type="Proteomes" id="UP000694844">
    <property type="component" value="Chromosome 5"/>
</dbReference>
<dbReference type="GO" id="GO:0008270">
    <property type="term" value="F:zinc ion binding"/>
    <property type="evidence" value="ECO:0007669"/>
    <property type="project" value="UniProtKB-KW"/>
</dbReference>
<sequence>MSRRKQARPRLCKRDDDDNGDVFTNCTEDAAGLGAKLKDTATPSKEPGYGLVADEGQSDLEMTGPVAKIAKFDSDEASDLRCDTCGAIFSNLTQFMDHRNFECSPGRESQPQWTIENLALNIGHTDSVSSGESGDEVPGLELPLSPGLENLTPEDVPGVVGVSQTNPYGCHFCDKAFPRLSFLKIHEQIHSDQLPFKCTICSRRFRHKRSRDRHVKLHTGEKKYKCRQCQAAFVRSDHLKSHMKTHDSSKVSFQCEICQQTFTSVDVMMSHMTTHDQLTDTKKSMNLKCIYCPQEFGNLSDFKFHLMSHEKVHNQNFLCSLCGSVFPSQDDLDNHVEKVHLDETRNKCPLCSEVFGNLYDLYAHMSSHENDIKDSGTCQVNALTGPPVHGELLVCPYCFCSDFDTLEVLEIHMQSVHSVKPAEVYTCNYCNAPYKNLYSLHEHMRAVHQNQPCLDIKYPCSLCSRQFGSIETLIQHKRALHPNEHRKSKAELLKHAMLDHRRAEQDKQKKFHAQANLKIPTPRKSSFTKPSFRGSEQSKEEIICEQCNARFYDFLHFQNHMKLHVETKSPLKLQEALSSPGLSAGLSPVSVSSSLSPGMSGVPCKHCSLQFPNEELLEKHIVSHYLNISTEYGCTTCVKLFSKPDELQKHLMDIHAHHLFRCALCKEIFDSKVNIQVHFAIKHSNECKLYRCTKCDSVFRSEVEWGVHVRVNHLQIAKPYRCLFCKDSFSSEMELQCHLTTHSRPFKCSMCTESFHVEYLLDKHVQSVHATEEGTGRQTPSHRVSDRATPKLQHPPIVKVKVEKDLLEMSFGGNKEPNTEAGNFFSPRASPGIWKSSDLTFTCNICDMKFSHHPALLSHKAHDHGLSAILKAVGAEHHSDTKQQASLDNYQDEEKDPSPEPPVSKDKASVSTAETPPPKSLSVFMSPERVTVSCLYCSQTFKNRTEMDKHMKIHLNNGDEKCNICDRVFSTPSILAEHKLTHCKIKEGNVCVLCKVALKSEEQFYIHTQEHGFQSTYIQCLICRQTLVSMVELQMHGKHHFQSTNSSFTCCVCLEAFKSKENLVSKINASGRNYFVCKMCYHGSKSLYHCEACGDSFLNPLQLEAHVFTHHGGKQEHTCQKCQATFQSSLLLKAHNLSHHSPESSPASFSSHSQLEPHPQTHKKSYTCIKCQESFDSEEDIQQHVASHVRKEGNIHECKLCSLSFTSPAKLQCHLIEHTFPASEFRCSVCCRLFTNASDLQQHAVEHGLGARRYSCSKCSQKFFFSAELENHQLCVHDGLTDNTKAKKKSLMNGKEFRIKQENLHIEKSSHNTKQNGSSQELQCPVCAQMFPKVSEMIGHIQEHFEVITNGKFESIHNAGPLCCPVCRSSSSNLTELKDHLKTEHSENKLSCNICKKSFSHPKTLKLHVRLHNSSKGYECPVCHKRFTRKENRKAHMKTHKGIKPTLYQCLTDTSQKSMENLNGGSPKVDSFSKAELLAVNGGTPKAEPFSKTELLGVNGAE</sequence>
<dbReference type="FunFam" id="3.30.160.60:FF:000736">
    <property type="entry name" value="Zinc finger protein 423"/>
    <property type="match status" value="1"/>
</dbReference>
<feature type="domain" description="C2H2-type" evidence="7">
    <location>
        <begin position="253"/>
        <end position="275"/>
    </location>
</feature>
<feature type="domain" description="C2H2-type" evidence="7">
    <location>
        <begin position="720"/>
        <end position="747"/>
    </location>
</feature>
<dbReference type="SUPFAM" id="SSF57667">
    <property type="entry name" value="beta-beta-alpha zinc fingers"/>
    <property type="match status" value="14"/>
</dbReference>
<dbReference type="OrthoDB" id="10014897at2759"/>
<feature type="domain" description="C2H2-type" evidence="7">
    <location>
        <begin position="746"/>
        <end position="774"/>
    </location>
</feature>
<reference evidence="9" key="1">
    <citation type="submission" date="2025-08" db="UniProtKB">
        <authorList>
            <consortium name="RefSeq"/>
        </authorList>
    </citation>
    <scope>IDENTIFICATION</scope>
    <source>
        <tissue evidence="9">Whole sample</tissue>
    </source>
</reference>
<feature type="domain" description="C2H2-type" evidence="7">
    <location>
        <begin position="1088"/>
        <end position="1115"/>
    </location>
</feature>
<dbReference type="Gene3D" id="3.30.160.60">
    <property type="entry name" value="Classic Zinc Finger"/>
    <property type="match status" value="16"/>
</dbReference>
<dbReference type="InterPro" id="IPR036236">
    <property type="entry name" value="Znf_C2H2_sf"/>
</dbReference>
<feature type="domain" description="C2H2-type" evidence="7">
    <location>
        <begin position="1117"/>
        <end position="1145"/>
    </location>
</feature>
<proteinExistence type="predicted"/>
<dbReference type="RefSeq" id="XP_022345345.1">
    <property type="nucleotide sequence ID" value="XM_022489637.1"/>
</dbReference>
<dbReference type="InterPro" id="IPR013087">
    <property type="entry name" value="Znf_C2H2_type"/>
</dbReference>
<feature type="domain" description="C2H2-type" evidence="7">
    <location>
        <begin position="317"/>
        <end position="345"/>
    </location>
</feature>
<feature type="domain" description="C2H2-type" evidence="7">
    <location>
        <begin position="660"/>
        <end position="688"/>
    </location>
</feature>
<feature type="domain" description="C2H2-type" evidence="7">
    <location>
        <begin position="458"/>
        <end position="486"/>
    </location>
</feature>
<evidence type="ECO:0000313" key="9">
    <source>
        <dbReference type="RefSeq" id="XP_022345345.1"/>
    </source>
</evidence>
<evidence type="ECO:0000256" key="4">
    <source>
        <dbReference type="ARBA" id="ARBA00022833"/>
    </source>
</evidence>
<evidence type="ECO:0000313" key="8">
    <source>
        <dbReference type="Proteomes" id="UP000694844"/>
    </source>
</evidence>
<keyword evidence="3 5" id="KW-0863">Zinc-finger</keyword>
<feature type="region of interest" description="Disordered" evidence="6">
    <location>
        <begin position="887"/>
        <end position="922"/>
    </location>
</feature>
<feature type="domain" description="C2H2-type" evidence="7">
    <location>
        <begin position="1225"/>
        <end position="1247"/>
    </location>
</feature>
<dbReference type="FunFam" id="3.30.160.60:FF:000100">
    <property type="entry name" value="Zinc finger 45-like"/>
    <property type="match status" value="1"/>
</dbReference>
<keyword evidence="8" id="KW-1185">Reference proteome</keyword>
<evidence type="ECO:0000256" key="6">
    <source>
        <dbReference type="SAM" id="MobiDB-lite"/>
    </source>
</evidence>
<evidence type="ECO:0000256" key="5">
    <source>
        <dbReference type="PROSITE-ProRule" id="PRU00042"/>
    </source>
</evidence>
<feature type="domain" description="C2H2-type" evidence="7">
    <location>
        <begin position="542"/>
        <end position="569"/>
    </location>
</feature>
<dbReference type="PROSITE" id="PS50157">
    <property type="entry name" value="ZINC_FINGER_C2H2_2"/>
    <property type="match status" value="23"/>
</dbReference>
<feature type="domain" description="C2H2-type" evidence="7">
    <location>
        <begin position="168"/>
        <end position="195"/>
    </location>
</feature>
<feature type="domain" description="C2H2-type" evidence="7">
    <location>
        <begin position="224"/>
        <end position="251"/>
    </location>
</feature>
<dbReference type="PANTHER" id="PTHR24379">
    <property type="entry name" value="KRAB AND ZINC FINGER DOMAIN-CONTAINING"/>
    <property type="match status" value="1"/>
</dbReference>
<accession>A0A8B8EZ57</accession>
<feature type="domain" description="C2H2-type" evidence="7">
    <location>
        <begin position="1196"/>
        <end position="1219"/>
    </location>
</feature>
<feature type="domain" description="C2H2-type" evidence="7">
    <location>
        <begin position="932"/>
        <end position="959"/>
    </location>
</feature>
<feature type="domain" description="C2H2-type" evidence="7">
    <location>
        <begin position="632"/>
        <end position="656"/>
    </location>
</feature>
<feature type="domain" description="C2H2-type" evidence="7">
    <location>
        <begin position="1390"/>
        <end position="1417"/>
    </location>
</feature>